<dbReference type="Gene3D" id="2.40.10.10">
    <property type="entry name" value="Trypsin-like serine proteases"/>
    <property type="match status" value="2"/>
</dbReference>
<dbReference type="Proteomes" id="UP000240708">
    <property type="component" value="Unassembled WGS sequence"/>
</dbReference>
<dbReference type="Pfam" id="PF00089">
    <property type="entry name" value="Trypsin"/>
    <property type="match status" value="1"/>
</dbReference>
<dbReference type="GO" id="GO:0004252">
    <property type="term" value="F:serine-type endopeptidase activity"/>
    <property type="evidence" value="ECO:0007669"/>
    <property type="project" value="InterPro"/>
</dbReference>
<gene>
    <name evidence="3" type="ORF">CLV48_11032</name>
</gene>
<dbReference type="RefSeq" id="WP_106568277.1">
    <property type="nucleotide sequence ID" value="NZ_PYGF01000010.1"/>
</dbReference>
<dbReference type="SUPFAM" id="SSF50494">
    <property type="entry name" value="Trypsin-like serine proteases"/>
    <property type="match status" value="1"/>
</dbReference>
<evidence type="ECO:0000313" key="4">
    <source>
        <dbReference type="Proteomes" id="UP000240708"/>
    </source>
</evidence>
<dbReference type="GO" id="GO:0006508">
    <property type="term" value="P:proteolysis"/>
    <property type="evidence" value="ECO:0007669"/>
    <property type="project" value="InterPro"/>
</dbReference>
<accession>A0A2P8DYE5</accession>
<protein>
    <recommendedName>
        <fullName evidence="2">Peptidase S1 domain-containing protein</fullName>
    </recommendedName>
</protein>
<evidence type="ECO:0000313" key="3">
    <source>
        <dbReference type="EMBL" id="PSL02249.1"/>
    </source>
</evidence>
<proteinExistence type="predicted"/>
<comment type="caution">
    <text evidence="3">The sequence shown here is derived from an EMBL/GenBank/DDBJ whole genome shotgun (WGS) entry which is preliminary data.</text>
</comment>
<keyword evidence="4" id="KW-1185">Reference proteome</keyword>
<name>A0A2P8DYE5_9BACT</name>
<dbReference type="NCBIfam" id="NF041813">
    <property type="entry name" value="Avs2"/>
    <property type="match status" value="1"/>
</dbReference>
<sequence>MINSEQDSLISRLTVRLREDSSEATIGTGLIYYSDDLRDNVYIITASHCLHKDGDSFQELLSSVIVDMYNPLQDNYVSIKVNHINKNLLFQDSDSDIAVLPLSKSEVESMIGDIPKVRVVSTRQNKIHFIVKGFPNATMGKELDVIYPTWKQKLTAARKFQLQLNEDYNDYSTEGFSGSGIFLNDNEFVYLFGIFTRFRSEDRGKVIYGQHIELVNELLSKNFLPSVKFDYLGDNNLNHSFFKNNVEKAIHNLGQRYNKELNLELPISKLFNDLVRDKDFEHRFLQTIDNWINESRHLSPKEGSELFDIETEQFNFKNAVLEWIQSCAINIPNIIDYKWISDNVERISDLIQKKQSQLYELQTEKIKADKDKKKPYNYTTPYESELSSLRELQSKNRRLEDDLQNKVNVGLTNHPVLIVKGEAGSGKSHLLGDIAQNRMKRGRPTVFLLGQHFKSGIGSVEKNILALLGLDINMDDFLKSLNKIGEQLNERIPILIDALNEGGGVGLWRDEVFGLINGITKYPYLGVVLSIRTTYFNLIFPEGIPSQISTINHEGFAGNEYAALKLFCEHYGLKQPDFPILAPEFTKPLFLILICKGVQNSPTKEFPQGFQGIGTIFNYYIKALEIQFQKLREEYLIAPNLISSAIQKFSLECFCMNDSILRLEEAQKFFNTSFPQYPFLLTDMIQESVFIRNCRDNYRTGEKEEVIYFAYERFGDHFIANELIKDFKDQEEVLRAFSKEEKLGKLMEEHHWKHRGILESLAILLPEKHGLELFEVYSWLYLDVKKDDYALKNTIEWQNGFLLDSLKWRSIKSINDEKLIEWFRGDFFYVDYDTYLLTIEQLATIKNHPFNSERLYQILIKTPMPERDSFWQSHVRWFSGYDDNEIGFPLRRLIDWAWSPSISNSVDGETAFLAAQTLAWVLSSTNRKLRDEVTKAIVNLLEQQPKTLIDLLAKFQEVDDMYIQERLYAIAYGCILRTEQKDSIQLIGNYVYNQIFNQRNPPEHVLLRDYARNTVEYMIYRGLGEKIDAEKIRPPYKSELPTYPTEDEISIYDIDHKSPDYDKDFIRAHNKIHFSVMSWDFGRKIVEPNIEKFCPVSFTTEDEYKKFITEELSEEQQELLSSLVEMIYSKEQLESKSSRYEVEKLGGQEKYDSLLKEYRQVVEQGFKLVKSMFNEQSEYVINYIIPYLQNVERLNSSSYNRKLFDVRPVKRWIVKRAHELGYDAKLHGRYDESREYGGSRPDVERIGKKYQWIAFHEILSILADNHKISEWHSDKNYQFYQGAWQFYARDIDPVYTTKNPEGLPEDDMMILEKEHKWWHDPDYSFWNQENQEWARNIDDLPKVKHIISKKDDKGIDWLFLNKYVTWKMPKPIGVDKYSMFRKEVWYMIQGYIVKKEHKSRIVEFLQDKNFWGRWMPEPRDESNQLLNREKYWSPAYHSMEREEAWEEIYYNHKSTGLVVMSAIQDAKSHISEDKSGAESSYNIPCEQLFNDLELIYAPNDGDFVNPQGELVVQNIPRSGGLMINKEILLDYLEKNDLDIIWTLLGEKMAFISHGEQSYFGVPCGGFHLENGEFKGQLNHYERD</sequence>
<reference evidence="3 4" key="1">
    <citation type="submission" date="2018-03" db="EMBL/GenBank/DDBJ databases">
        <title>Genomic Encyclopedia of Archaeal and Bacterial Type Strains, Phase II (KMG-II): from individual species to whole genera.</title>
        <authorList>
            <person name="Goeker M."/>
        </authorList>
    </citation>
    <scope>NUCLEOTIDE SEQUENCE [LARGE SCALE GENOMIC DNA]</scope>
    <source>
        <strain evidence="3 4">DSM 28057</strain>
    </source>
</reference>
<dbReference type="InterPro" id="IPR001254">
    <property type="entry name" value="Trypsin_dom"/>
</dbReference>
<organism evidence="3 4">
    <name type="scientific">Cecembia rubra</name>
    <dbReference type="NCBI Taxonomy" id="1485585"/>
    <lineage>
        <taxon>Bacteria</taxon>
        <taxon>Pseudomonadati</taxon>
        <taxon>Bacteroidota</taxon>
        <taxon>Cytophagia</taxon>
        <taxon>Cytophagales</taxon>
        <taxon>Cyclobacteriaceae</taxon>
        <taxon>Cecembia</taxon>
    </lineage>
</organism>
<feature type="domain" description="Peptidase S1" evidence="2">
    <location>
        <begin position="40"/>
        <end position="204"/>
    </location>
</feature>
<dbReference type="EMBL" id="PYGF01000010">
    <property type="protein sequence ID" value="PSL02249.1"/>
    <property type="molecule type" value="Genomic_DNA"/>
</dbReference>
<evidence type="ECO:0000259" key="2">
    <source>
        <dbReference type="Pfam" id="PF00089"/>
    </source>
</evidence>
<feature type="coiled-coil region" evidence="1">
    <location>
        <begin position="382"/>
        <end position="409"/>
    </location>
</feature>
<evidence type="ECO:0000256" key="1">
    <source>
        <dbReference type="SAM" id="Coils"/>
    </source>
</evidence>
<keyword evidence="1" id="KW-0175">Coiled coil</keyword>
<dbReference type="InterPro" id="IPR009003">
    <property type="entry name" value="Peptidase_S1_PA"/>
</dbReference>
<dbReference type="InterPro" id="IPR043504">
    <property type="entry name" value="Peptidase_S1_PA_chymotrypsin"/>
</dbReference>
<dbReference type="OrthoDB" id="9757917at2"/>